<dbReference type="Proteomes" id="UP000189670">
    <property type="component" value="Unassembled WGS sequence"/>
</dbReference>
<evidence type="ECO:0000313" key="4">
    <source>
        <dbReference type="Proteomes" id="UP000189670"/>
    </source>
</evidence>
<proteinExistence type="predicted"/>
<feature type="repeat" description="NHL" evidence="2">
    <location>
        <begin position="14"/>
        <end position="30"/>
    </location>
</feature>
<dbReference type="PANTHER" id="PTHR24104">
    <property type="entry name" value="E3 UBIQUITIN-PROTEIN LIGASE NHLRC1-RELATED"/>
    <property type="match status" value="1"/>
</dbReference>
<dbReference type="AlphaFoldDB" id="A0A1V1NUJ8"/>
<sequence length="207" mass="23734">MKNPYGLAYHDQWIYVADTGNNRIQVFDRDGNLNKILEQDLNKPTDIVCHSDGTLYISDQNNQRIISIESNGYTCIYELNRYPDRIDIDGTGNLYISSYDFEESKRKVYTIQKLNTRTKEIVFTCALPNDYTLDTLQDIAVTQEGYTIFAIFQGRESILQFNEKGSFSGEWEPDGSNNSVAGITVDLSNNIYIELTNKINKYSSNKK</sequence>
<evidence type="ECO:0000256" key="1">
    <source>
        <dbReference type="ARBA" id="ARBA00022737"/>
    </source>
</evidence>
<protein>
    <recommendedName>
        <fullName evidence="5">NHL repeat containing protein</fullName>
    </recommendedName>
</protein>
<dbReference type="InterPro" id="IPR050952">
    <property type="entry name" value="TRIM-NHL_E3_ligases"/>
</dbReference>
<name>A0A1V1NUJ8_9BACT</name>
<evidence type="ECO:0000313" key="3">
    <source>
        <dbReference type="EMBL" id="ETR66267.1"/>
    </source>
</evidence>
<gene>
    <name evidence="3" type="ORF">OMM_05732</name>
</gene>
<dbReference type="EMBL" id="ATBP01002114">
    <property type="protein sequence ID" value="ETR66267.1"/>
    <property type="molecule type" value="Genomic_DNA"/>
</dbReference>
<evidence type="ECO:0008006" key="5">
    <source>
        <dbReference type="Google" id="ProtNLM"/>
    </source>
</evidence>
<dbReference type="PROSITE" id="PS51125">
    <property type="entry name" value="NHL"/>
    <property type="match status" value="1"/>
</dbReference>
<dbReference type="InterPro" id="IPR001258">
    <property type="entry name" value="NHL_repeat"/>
</dbReference>
<evidence type="ECO:0000256" key="2">
    <source>
        <dbReference type="PROSITE-ProRule" id="PRU00504"/>
    </source>
</evidence>
<dbReference type="Pfam" id="PF01436">
    <property type="entry name" value="NHL"/>
    <property type="match status" value="1"/>
</dbReference>
<dbReference type="SUPFAM" id="SSF63829">
    <property type="entry name" value="Calcium-dependent phosphotriesterase"/>
    <property type="match status" value="1"/>
</dbReference>
<reference evidence="4" key="1">
    <citation type="submission" date="2012-11" db="EMBL/GenBank/DDBJ databases">
        <authorList>
            <person name="Lucero-Rivera Y.E."/>
            <person name="Tovar-Ramirez D."/>
        </authorList>
    </citation>
    <scope>NUCLEOTIDE SEQUENCE [LARGE SCALE GENOMIC DNA]</scope>
    <source>
        <strain evidence="4">Araruama</strain>
    </source>
</reference>
<accession>A0A1V1NUJ8</accession>
<comment type="caution">
    <text evidence="3">The sequence shown here is derived from an EMBL/GenBank/DDBJ whole genome shotgun (WGS) entry which is preliminary data.</text>
</comment>
<keyword evidence="1" id="KW-0677">Repeat</keyword>
<dbReference type="InterPro" id="IPR011042">
    <property type="entry name" value="6-blade_b-propeller_TolB-like"/>
</dbReference>
<dbReference type="Gene3D" id="2.120.10.30">
    <property type="entry name" value="TolB, C-terminal domain"/>
    <property type="match status" value="1"/>
</dbReference>
<organism evidence="3 4">
    <name type="scientific">Candidatus Magnetoglobus multicellularis str. Araruama</name>
    <dbReference type="NCBI Taxonomy" id="890399"/>
    <lineage>
        <taxon>Bacteria</taxon>
        <taxon>Pseudomonadati</taxon>
        <taxon>Thermodesulfobacteriota</taxon>
        <taxon>Desulfobacteria</taxon>
        <taxon>Desulfobacterales</taxon>
        <taxon>Desulfobacteraceae</taxon>
        <taxon>Candidatus Magnetoglobus</taxon>
    </lineage>
</organism>